<dbReference type="STRING" id="456900.A0A151IAB5"/>
<accession>A0A151IAB5</accession>
<dbReference type="InterPro" id="IPR044513">
    <property type="entry name" value="BT1/2/3/4/5"/>
</dbReference>
<dbReference type="SUPFAM" id="SSF54695">
    <property type="entry name" value="POZ domain"/>
    <property type="match status" value="1"/>
</dbReference>
<sequence length="361" mass="42742">MFTDSITETSTENTGQRVSKHVVHHCRTKYTMKITNFLWSIANFWNICNSMDALTSSDIKRESYRIKMCINREKSKISFFIFNTVPNPKEQIKIYRYSAYIQSTEGAVLNTDWKRFCFNTDPLYEICFKTLDLNKTKYLPNNTLSVHFVFESYRYVSHTIIHENVKETQQLKAENCYYEADAFVIFIIDGQDICINKSLLCAASSVLKNMLRKPDEDVDEIIELSDISFETFQYVILFLRAEDNFEFTFDTCDNTAEQQFFNILLETAHRFDINSLREECGKRLIAFITKENAIKYLNIAITNNAVYLATYVKRFIKLYFDDFHYTIKFFEKFTVSSKLLSDIYKQELFEERALYTEYIDD</sequence>
<proteinExistence type="predicted"/>
<dbReference type="Proteomes" id="UP000078542">
    <property type="component" value="Unassembled WGS sequence"/>
</dbReference>
<keyword evidence="3" id="KW-1185">Reference proteome</keyword>
<evidence type="ECO:0000313" key="3">
    <source>
        <dbReference type="Proteomes" id="UP000078542"/>
    </source>
</evidence>
<organism evidence="2 3">
    <name type="scientific">Cyphomyrmex costatus</name>
    <dbReference type="NCBI Taxonomy" id="456900"/>
    <lineage>
        <taxon>Eukaryota</taxon>
        <taxon>Metazoa</taxon>
        <taxon>Ecdysozoa</taxon>
        <taxon>Arthropoda</taxon>
        <taxon>Hexapoda</taxon>
        <taxon>Insecta</taxon>
        <taxon>Pterygota</taxon>
        <taxon>Neoptera</taxon>
        <taxon>Endopterygota</taxon>
        <taxon>Hymenoptera</taxon>
        <taxon>Apocrita</taxon>
        <taxon>Aculeata</taxon>
        <taxon>Formicoidea</taxon>
        <taxon>Formicidae</taxon>
        <taxon>Myrmicinae</taxon>
        <taxon>Cyphomyrmex</taxon>
    </lineage>
</organism>
<dbReference type="SMART" id="SM00225">
    <property type="entry name" value="BTB"/>
    <property type="match status" value="1"/>
</dbReference>
<dbReference type="InterPro" id="IPR000210">
    <property type="entry name" value="BTB/POZ_dom"/>
</dbReference>
<name>A0A151IAB5_9HYME</name>
<dbReference type="PANTHER" id="PTHR46287:SF11">
    <property type="entry name" value="BTB_POZ AND TAZ DOMAIN-CONTAINING PROTEIN 4"/>
    <property type="match status" value="1"/>
</dbReference>
<dbReference type="PROSITE" id="PS50097">
    <property type="entry name" value="BTB"/>
    <property type="match status" value="1"/>
</dbReference>
<dbReference type="Gene3D" id="3.30.710.10">
    <property type="entry name" value="Potassium Channel Kv1.1, Chain A"/>
    <property type="match status" value="1"/>
</dbReference>
<dbReference type="AlphaFoldDB" id="A0A151IAB5"/>
<dbReference type="CDD" id="cd18186">
    <property type="entry name" value="BTB_POZ_ZBTB_KLHL-like"/>
    <property type="match status" value="1"/>
</dbReference>
<reference evidence="2 3" key="1">
    <citation type="submission" date="2016-03" db="EMBL/GenBank/DDBJ databases">
        <title>Cyphomyrmex costatus WGS genome.</title>
        <authorList>
            <person name="Nygaard S."/>
            <person name="Hu H."/>
            <person name="Boomsma J."/>
            <person name="Zhang G."/>
        </authorList>
    </citation>
    <scope>NUCLEOTIDE SEQUENCE [LARGE SCALE GENOMIC DNA]</scope>
    <source>
        <strain evidence="2">MS0001</strain>
        <tissue evidence="2">Whole body</tissue>
    </source>
</reference>
<dbReference type="InterPro" id="IPR011333">
    <property type="entry name" value="SKP1/BTB/POZ_sf"/>
</dbReference>
<dbReference type="EMBL" id="KQ978227">
    <property type="protein sequence ID" value="KYM96244.1"/>
    <property type="molecule type" value="Genomic_DNA"/>
</dbReference>
<evidence type="ECO:0000259" key="1">
    <source>
        <dbReference type="PROSITE" id="PS50097"/>
    </source>
</evidence>
<dbReference type="Pfam" id="PF00651">
    <property type="entry name" value="BTB"/>
    <property type="match status" value="1"/>
</dbReference>
<protein>
    <recommendedName>
        <fullName evidence="1">BTB domain-containing protein</fullName>
    </recommendedName>
</protein>
<feature type="domain" description="BTB" evidence="1">
    <location>
        <begin position="182"/>
        <end position="240"/>
    </location>
</feature>
<dbReference type="GO" id="GO:0006355">
    <property type="term" value="P:regulation of DNA-templated transcription"/>
    <property type="evidence" value="ECO:0007669"/>
    <property type="project" value="UniProtKB-ARBA"/>
</dbReference>
<gene>
    <name evidence="2" type="ORF">ALC62_13114</name>
</gene>
<evidence type="ECO:0000313" key="2">
    <source>
        <dbReference type="EMBL" id="KYM96244.1"/>
    </source>
</evidence>
<dbReference type="PANTHER" id="PTHR46287">
    <property type="entry name" value="BTB/POZ AND TAZ DOMAIN-CONTAINING PROTEIN 3-RELATED"/>
    <property type="match status" value="1"/>
</dbReference>